<dbReference type="Proteomes" id="UP000594260">
    <property type="component" value="Unplaced"/>
</dbReference>
<dbReference type="InterPro" id="IPR042848">
    <property type="entry name" value="Rpp38"/>
</dbReference>
<feature type="domain" description="Ribosomal protein eL8/eL30/eS12/Gadd45" evidence="1">
    <location>
        <begin position="77"/>
        <end position="145"/>
    </location>
</feature>
<dbReference type="Pfam" id="PF01248">
    <property type="entry name" value="Ribosomal_L7Ae"/>
    <property type="match status" value="1"/>
</dbReference>
<keyword evidence="3" id="KW-1185">Reference proteome</keyword>
<dbReference type="GO" id="GO:0001682">
    <property type="term" value="P:tRNA 5'-leader removal"/>
    <property type="evidence" value="ECO:0007669"/>
    <property type="project" value="InterPro"/>
</dbReference>
<reference evidence="2" key="1">
    <citation type="submission" date="2021-01" db="UniProtKB">
        <authorList>
            <consortium name="EnsemblMetazoa"/>
        </authorList>
    </citation>
    <scope>IDENTIFICATION</scope>
</reference>
<dbReference type="RefSeq" id="XP_022655188.1">
    <property type="nucleotide sequence ID" value="XM_022799453.1"/>
</dbReference>
<organism evidence="2 3">
    <name type="scientific">Varroa destructor</name>
    <name type="common">Honeybee mite</name>
    <dbReference type="NCBI Taxonomy" id="109461"/>
    <lineage>
        <taxon>Eukaryota</taxon>
        <taxon>Metazoa</taxon>
        <taxon>Ecdysozoa</taxon>
        <taxon>Arthropoda</taxon>
        <taxon>Chelicerata</taxon>
        <taxon>Arachnida</taxon>
        <taxon>Acari</taxon>
        <taxon>Parasitiformes</taxon>
        <taxon>Mesostigmata</taxon>
        <taxon>Gamasina</taxon>
        <taxon>Dermanyssoidea</taxon>
        <taxon>Varroidae</taxon>
        <taxon>Varroa</taxon>
    </lineage>
</organism>
<evidence type="ECO:0000313" key="2">
    <source>
        <dbReference type="EnsemblMetazoa" id="XP_022655190"/>
    </source>
</evidence>
<dbReference type="KEGG" id="vde:111247912"/>
<dbReference type="InterPro" id="IPR004038">
    <property type="entry name" value="Ribosomal_eL8/eL30/eS12/Gad45"/>
</dbReference>
<dbReference type="OrthoDB" id="20109at2759"/>
<protein>
    <recommendedName>
        <fullName evidence="1">Ribosomal protein eL8/eL30/eS12/Gadd45 domain-containing protein</fullName>
    </recommendedName>
</protein>
<sequence>MNDISVFKELVCQMTHIMTSIPVTKVPKAKTKKTLKRLMLANLEEPILRTIDERADKLIENKLVSYLKEFKNRGEIRRRVMLGLNSITRGVESCSDNLKVVLLNANVRPERLVIHLQQLCVHKGIPVAAVRAMDSIARVLQNTVKALKTNITAVGLLGGCSPELVKEIIGALPPVEVQHVEILSPSPPPPASPPPCPKVDFRKLLVETKDADMKDLASDTGSEEPAGNRSTVGRFGTDLVDLTEGCIPFVDYNSFIGSNRSLEMGIREPLNQYAPSTSGYKPPVFKMR</sequence>
<dbReference type="GO" id="GO:0001650">
    <property type="term" value="C:fibrillar center"/>
    <property type="evidence" value="ECO:0007669"/>
    <property type="project" value="TreeGrafter"/>
</dbReference>
<dbReference type="EnsemblMetazoa" id="XM_022799453">
    <property type="protein sequence ID" value="XP_022655188"/>
    <property type="gene ID" value="LOC111247912"/>
</dbReference>
<dbReference type="GO" id="GO:0005655">
    <property type="term" value="C:nucleolar ribonuclease P complex"/>
    <property type="evidence" value="ECO:0007669"/>
    <property type="project" value="InterPro"/>
</dbReference>
<dbReference type="Gene3D" id="3.30.1330.30">
    <property type="match status" value="1"/>
</dbReference>
<dbReference type="InterPro" id="IPR029064">
    <property type="entry name" value="Ribosomal_eL30-like_sf"/>
</dbReference>
<dbReference type="GO" id="GO:0000172">
    <property type="term" value="C:ribonuclease MRP complex"/>
    <property type="evidence" value="ECO:0007669"/>
    <property type="project" value="InterPro"/>
</dbReference>
<evidence type="ECO:0000313" key="3">
    <source>
        <dbReference type="Proteomes" id="UP000594260"/>
    </source>
</evidence>
<accession>A0A7M7JPA8</accession>
<dbReference type="EnsemblMetazoa" id="XM_022799454">
    <property type="protein sequence ID" value="XP_022655189"/>
    <property type="gene ID" value="LOC111247912"/>
</dbReference>
<evidence type="ECO:0000259" key="1">
    <source>
        <dbReference type="Pfam" id="PF01248"/>
    </source>
</evidence>
<dbReference type="GO" id="GO:0004526">
    <property type="term" value="F:ribonuclease P activity"/>
    <property type="evidence" value="ECO:0007669"/>
    <property type="project" value="TreeGrafter"/>
</dbReference>
<dbReference type="InParanoid" id="A0A7M7JPA8"/>
<dbReference type="PANTHER" id="PTHR46948:SF1">
    <property type="entry name" value="RIBONUCLEASE P PROTEIN SUBUNIT P38"/>
    <property type="match status" value="1"/>
</dbReference>
<dbReference type="AlphaFoldDB" id="A0A7M7JPA8"/>
<dbReference type="PANTHER" id="PTHR46948">
    <property type="entry name" value="RIBONUCLEASE P PROTEIN SUBUNIT P38"/>
    <property type="match status" value="1"/>
</dbReference>
<dbReference type="GO" id="GO:0033204">
    <property type="term" value="F:ribonuclease P RNA binding"/>
    <property type="evidence" value="ECO:0007669"/>
    <property type="project" value="TreeGrafter"/>
</dbReference>
<dbReference type="RefSeq" id="XP_022655189.1">
    <property type="nucleotide sequence ID" value="XM_022799454.1"/>
</dbReference>
<proteinExistence type="predicted"/>
<dbReference type="GeneID" id="111247912"/>
<name>A0A7M7JPA8_VARDE</name>
<dbReference type="SUPFAM" id="SSF55315">
    <property type="entry name" value="L30e-like"/>
    <property type="match status" value="1"/>
</dbReference>
<dbReference type="EnsemblMetazoa" id="XM_022799455">
    <property type="protein sequence ID" value="XP_022655190"/>
    <property type="gene ID" value="LOC111247912"/>
</dbReference>
<dbReference type="RefSeq" id="XP_022655190.1">
    <property type="nucleotide sequence ID" value="XM_022799455.1"/>
</dbReference>